<dbReference type="InterPro" id="IPR011010">
    <property type="entry name" value="DNA_brk_join_enz"/>
</dbReference>
<dbReference type="OrthoDB" id="4326943at2"/>
<dbReference type="InterPro" id="IPR013762">
    <property type="entry name" value="Integrase-like_cat_sf"/>
</dbReference>
<dbReference type="Gene3D" id="1.10.443.10">
    <property type="entry name" value="Intergrase catalytic core"/>
    <property type="match status" value="1"/>
</dbReference>
<evidence type="ECO:0000313" key="4">
    <source>
        <dbReference type="Proteomes" id="UP000076660"/>
    </source>
</evidence>
<proteinExistence type="predicted"/>
<keyword evidence="1" id="KW-0233">DNA recombination</keyword>
<comment type="caution">
    <text evidence="3">The sequence shown here is derived from an EMBL/GenBank/DDBJ whole genome shotgun (WGS) entry which is preliminary data.</text>
</comment>
<feature type="domain" description="Tyr recombinase" evidence="2">
    <location>
        <begin position="1"/>
        <end position="171"/>
    </location>
</feature>
<name>A0A1W2LS45_9PSEU</name>
<dbReference type="RefSeq" id="WP_063277693.1">
    <property type="nucleotide sequence ID" value="NZ_LQMT02000021.1"/>
</dbReference>
<dbReference type="AlphaFoldDB" id="A0A1W2LS45"/>
<evidence type="ECO:0000313" key="3">
    <source>
        <dbReference type="EMBL" id="ONF67455.1"/>
    </source>
</evidence>
<dbReference type="EMBL" id="LQMT02000021">
    <property type="protein sequence ID" value="ONF67455.1"/>
    <property type="molecule type" value="Genomic_DNA"/>
</dbReference>
<dbReference type="PROSITE" id="PS51898">
    <property type="entry name" value="TYR_RECOMBINASE"/>
    <property type="match status" value="1"/>
</dbReference>
<dbReference type="InterPro" id="IPR002104">
    <property type="entry name" value="Integrase_catalytic"/>
</dbReference>
<protein>
    <recommendedName>
        <fullName evidence="2">Tyr recombinase domain-containing protein</fullName>
    </recommendedName>
</protein>
<evidence type="ECO:0000259" key="2">
    <source>
        <dbReference type="PROSITE" id="PS51898"/>
    </source>
</evidence>
<dbReference type="GO" id="GO:0003677">
    <property type="term" value="F:DNA binding"/>
    <property type="evidence" value="ECO:0007669"/>
    <property type="project" value="InterPro"/>
</dbReference>
<dbReference type="SUPFAM" id="SSF56349">
    <property type="entry name" value="DNA breaking-rejoining enzymes"/>
    <property type="match status" value="1"/>
</dbReference>
<dbReference type="Proteomes" id="UP000076660">
    <property type="component" value="Unassembled WGS sequence"/>
</dbReference>
<reference evidence="3 4" key="1">
    <citation type="submission" date="2016-12" db="EMBL/GenBank/DDBJ databases">
        <title>Amycolatopsis keratiniphila subsp. keratiniphila genome sequencing and assembly.</title>
        <authorList>
            <person name="Mayilraj S."/>
            <person name="Kaur N."/>
        </authorList>
    </citation>
    <scope>NUCLEOTIDE SEQUENCE [LARGE SCALE GENOMIC DNA]</scope>
    <source>
        <strain evidence="3 4">DSM 44409</strain>
    </source>
</reference>
<dbReference type="GO" id="GO:0006310">
    <property type="term" value="P:DNA recombination"/>
    <property type="evidence" value="ECO:0007669"/>
    <property type="project" value="UniProtKB-KW"/>
</dbReference>
<gene>
    <name evidence="3" type="ORF">AVR91_0222135</name>
</gene>
<organism evidence="3 4">
    <name type="scientific">Amycolatopsis keratiniphila subsp. keratiniphila</name>
    <dbReference type="NCBI Taxonomy" id="227715"/>
    <lineage>
        <taxon>Bacteria</taxon>
        <taxon>Bacillati</taxon>
        <taxon>Actinomycetota</taxon>
        <taxon>Actinomycetes</taxon>
        <taxon>Pseudonocardiales</taxon>
        <taxon>Pseudonocardiaceae</taxon>
        <taxon>Amycolatopsis</taxon>
        <taxon>Amycolatopsis japonica group</taxon>
    </lineage>
</organism>
<dbReference type="GO" id="GO:0015074">
    <property type="term" value="P:DNA integration"/>
    <property type="evidence" value="ECO:0007669"/>
    <property type="project" value="InterPro"/>
</dbReference>
<dbReference type="Pfam" id="PF00589">
    <property type="entry name" value="Phage_integrase"/>
    <property type="match status" value="1"/>
</dbReference>
<evidence type="ECO:0000256" key="1">
    <source>
        <dbReference type="ARBA" id="ARBA00023172"/>
    </source>
</evidence>
<sequence>MDLVDTQEALSGLGCRIGELLALDSGTLVDFDRRAIWFHGTVIRVGVGLIVQDHIKTPAGMRRIARLGGSWASSNDVTRSRESPWLFPFSRGTLRDADNTREYIRRVVEGTLFAGLHPHDWRHYLIGVLRDAGLTARQIADHVGHDKPSTSQDVYVERGGVGPQAGLALEDLSGGCPQNHGPTWR</sequence>
<accession>A0A1W2LS45</accession>